<dbReference type="Proteomes" id="UP001185984">
    <property type="component" value="Unassembled WGS sequence"/>
</dbReference>
<comment type="similarity">
    <text evidence="12">Belongs to the cytochrome b561 family.</text>
</comment>
<gene>
    <name evidence="16" type="ORF">O0R41_16175</name>
</gene>
<dbReference type="RefSeq" id="WP_317517768.1">
    <property type="nucleotide sequence ID" value="NZ_JAPTHD010000008.1"/>
</dbReference>
<dbReference type="PANTHER" id="PTHR30529:SF1">
    <property type="entry name" value="CYTOCHROME B561 HOMOLOG 2"/>
    <property type="match status" value="1"/>
</dbReference>
<dbReference type="InterPro" id="IPR052168">
    <property type="entry name" value="Cytochrome_b561_oxidase"/>
</dbReference>
<feature type="region of interest" description="Disordered" evidence="13">
    <location>
        <begin position="198"/>
        <end position="225"/>
    </location>
</feature>
<evidence type="ECO:0000313" key="17">
    <source>
        <dbReference type="Proteomes" id="UP001185984"/>
    </source>
</evidence>
<feature type="transmembrane region" description="Helical" evidence="14">
    <location>
        <begin position="161"/>
        <end position="181"/>
    </location>
</feature>
<evidence type="ECO:0000256" key="4">
    <source>
        <dbReference type="ARBA" id="ARBA00022475"/>
    </source>
</evidence>
<evidence type="ECO:0000259" key="15">
    <source>
        <dbReference type="Pfam" id="PF01292"/>
    </source>
</evidence>
<dbReference type="SUPFAM" id="SSF81342">
    <property type="entry name" value="Transmembrane di-heme cytochromes"/>
    <property type="match status" value="1"/>
</dbReference>
<sequence length="225" mass="25378">MSVVGAVQRWARGHTEQSRYSPVGIAFHWIMAFLILFQLGWGFYASWVPAGGDKLWVYQVHSAAGLPVLVLALGRLGWRILIPGPINDADRQGWQTQIAYAMHYVFYAAFFGLPLSGWAMWSSIAAPGPLYLAGFIPWPQMPFDQMPLTLRWWILDAAEDVHLLLVVTLLAVIPLHVGAALKHHFWDRHDVLRGMLPEIPDMEDPREDPPHRPPEPRSHPETAPG</sequence>
<evidence type="ECO:0000256" key="6">
    <source>
        <dbReference type="ARBA" id="ARBA00022692"/>
    </source>
</evidence>
<dbReference type="InterPro" id="IPR011577">
    <property type="entry name" value="Cyt_b561_bac/Ni-Hgenase"/>
</dbReference>
<evidence type="ECO:0000256" key="10">
    <source>
        <dbReference type="ARBA" id="ARBA00023004"/>
    </source>
</evidence>
<keyword evidence="10" id="KW-0408">Iron</keyword>
<feature type="transmembrane region" description="Helical" evidence="14">
    <location>
        <begin position="56"/>
        <end position="78"/>
    </location>
</feature>
<dbReference type="Pfam" id="PF01292">
    <property type="entry name" value="Ni_hydr_CYTB"/>
    <property type="match status" value="1"/>
</dbReference>
<comment type="caution">
    <text evidence="16">The sequence shown here is derived from an EMBL/GenBank/DDBJ whole genome shotgun (WGS) entry which is preliminary data.</text>
</comment>
<feature type="transmembrane region" description="Helical" evidence="14">
    <location>
        <begin position="20"/>
        <end position="44"/>
    </location>
</feature>
<keyword evidence="9 14" id="KW-1133">Transmembrane helix</keyword>
<keyword evidence="17" id="KW-1185">Reference proteome</keyword>
<evidence type="ECO:0000256" key="13">
    <source>
        <dbReference type="SAM" id="MobiDB-lite"/>
    </source>
</evidence>
<evidence type="ECO:0000313" key="16">
    <source>
        <dbReference type="EMBL" id="MDV5825143.1"/>
    </source>
</evidence>
<keyword evidence="4" id="KW-1003">Cell membrane</keyword>
<dbReference type="EMBL" id="JAPTHD010000008">
    <property type="protein sequence ID" value="MDV5825143.1"/>
    <property type="molecule type" value="Genomic_DNA"/>
</dbReference>
<evidence type="ECO:0000256" key="9">
    <source>
        <dbReference type="ARBA" id="ARBA00022989"/>
    </source>
</evidence>
<name>A0ABU4A046_9SPHN</name>
<evidence type="ECO:0000256" key="11">
    <source>
        <dbReference type="ARBA" id="ARBA00023136"/>
    </source>
</evidence>
<evidence type="ECO:0000256" key="2">
    <source>
        <dbReference type="ARBA" id="ARBA00004651"/>
    </source>
</evidence>
<dbReference type="Gene3D" id="1.20.950.20">
    <property type="entry name" value="Transmembrane di-heme cytochromes, Chain C"/>
    <property type="match status" value="1"/>
</dbReference>
<keyword evidence="6 14" id="KW-0812">Transmembrane</keyword>
<evidence type="ECO:0000256" key="3">
    <source>
        <dbReference type="ARBA" id="ARBA00022448"/>
    </source>
</evidence>
<evidence type="ECO:0000256" key="1">
    <source>
        <dbReference type="ARBA" id="ARBA00001970"/>
    </source>
</evidence>
<proteinExistence type="inferred from homology"/>
<protein>
    <submittedName>
        <fullName evidence="16">Cytochrome b</fullName>
    </submittedName>
</protein>
<evidence type="ECO:0000256" key="12">
    <source>
        <dbReference type="ARBA" id="ARBA00037975"/>
    </source>
</evidence>
<evidence type="ECO:0000256" key="7">
    <source>
        <dbReference type="ARBA" id="ARBA00022723"/>
    </source>
</evidence>
<keyword evidence="3" id="KW-0813">Transport</keyword>
<evidence type="ECO:0000256" key="5">
    <source>
        <dbReference type="ARBA" id="ARBA00022617"/>
    </source>
</evidence>
<evidence type="ECO:0000256" key="8">
    <source>
        <dbReference type="ARBA" id="ARBA00022982"/>
    </source>
</evidence>
<keyword evidence="7" id="KW-0479">Metal-binding</keyword>
<keyword evidence="8" id="KW-0249">Electron transport</keyword>
<keyword evidence="5" id="KW-0349">Heme</keyword>
<comment type="subcellular location">
    <subcellularLocation>
        <location evidence="2">Cell membrane</location>
        <topology evidence="2">Multi-pass membrane protein</topology>
    </subcellularLocation>
</comment>
<accession>A0ABU4A046</accession>
<feature type="domain" description="Cytochrome b561 bacterial/Ni-hydrogenase" evidence="15">
    <location>
        <begin position="19"/>
        <end position="197"/>
    </location>
</feature>
<feature type="compositionally biased region" description="Basic and acidic residues" evidence="13">
    <location>
        <begin position="207"/>
        <end position="225"/>
    </location>
</feature>
<dbReference type="InterPro" id="IPR016174">
    <property type="entry name" value="Di-haem_cyt_TM"/>
</dbReference>
<evidence type="ECO:0000256" key="14">
    <source>
        <dbReference type="SAM" id="Phobius"/>
    </source>
</evidence>
<feature type="transmembrane region" description="Helical" evidence="14">
    <location>
        <begin position="98"/>
        <end position="121"/>
    </location>
</feature>
<organism evidence="16 17">
    <name type="scientific">Sphingobium naphthae</name>
    <dbReference type="NCBI Taxonomy" id="1886786"/>
    <lineage>
        <taxon>Bacteria</taxon>
        <taxon>Pseudomonadati</taxon>
        <taxon>Pseudomonadota</taxon>
        <taxon>Alphaproteobacteria</taxon>
        <taxon>Sphingomonadales</taxon>
        <taxon>Sphingomonadaceae</taxon>
        <taxon>Sphingobium</taxon>
    </lineage>
</organism>
<reference evidence="17" key="1">
    <citation type="journal article" date="2022" name="J Environ Chem Eng">
        <title>Biodegradation of petroleum oil using a constructed nonpathogenic and heavy metal-tolerant bacterial consortium isolated from marine sponges.</title>
        <authorList>
            <person name="Dechsakulwatana C."/>
            <person name="Rungsihiranrut A."/>
            <person name="Muangchinda C."/>
            <person name="Ningthoujam R."/>
            <person name="Klankeo P."/>
            <person name="Pinyakong O."/>
        </authorList>
    </citation>
    <scope>NUCLEOTIDE SEQUENCE [LARGE SCALE GENOMIC DNA]</scope>
    <source>
        <strain evidence="17">MO2-4</strain>
    </source>
</reference>
<keyword evidence="11 14" id="KW-0472">Membrane</keyword>
<comment type="cofactor">
    <cofactor evidence="1">
        <name>heme b</name>
        <dbReference type="ChEBI" id="CHEBI:60344"/>
    </cofactor>
</comment>
<dbReference type="PANTHER" id="PTHR30529">
    <property type="entry name" value="CYTOCHROME B561"/>
    <property type="match status" value="1"/>
</dbReference>